<reference evidence="1" key="1">
    <citation type="submission" date="2015-10" db="EMBL/GenBank/DDBJ databases">
        <authorList>
            <person name="Gilbert D.G."/>
        </authorList>
    </citation>
    <scope>NUCLEOTIDE SEQUENCE</scope>
    <source>
        <strain evidence="1">Phyl III-seqv23</strain>
    </source>
</reference>
<name>A0A0S4V1B3_RALSL</name>
<sequence length="798" mass="89750">MRKLRSGQKDGLTIVSSHLLRMTAEDWNSPRSHFERLTGEALAQLVAAASDANGSSKGNRRRALVLFDYLLRAIGEPPIASSLHFQTDRFRELQLLFYGAMGSSRFMEAAESTRIGYAYGFYSLLKSLNSRTPIAFADYHQGAATEIPIELIDKFEDWGVVADEVEKLRPFFLHAKNGLKYRVRLEDLVPVLGRGFADSFHQGLQDIASKKKKDANLRDFGTAFANFIAKLASDGKPISAELLKDPSFVNALLIDFMEYHFMKFTRRKASVSEGTLPSLQKRWSRYKLHWIALAERGVVASPQHAFPIGNPRLLATQQVGHRRIRANDNGTSSLVTNKLIVPVPIHLTDEEAAVLLFQKLRDHFEKVQSWLRQHLVDFFADAAIGEQLAARPAPLLPDEDLKKAIARDPASEDAMTQAVKYFKERQGGYVDTSCYTTPVYPSSDGASRGSVPKTRLSRYLGIPRRQEAMAMMGYLASVDGRFSESALSDCQVFDSTGLRINVVEVDSGLGISVLKERHVGDGWHNIVLKGEPAEMVRRWISHTTPLRNHMRAHGIRGWQHLFIYCGAAIGAPAYFDRSSNLNSFFRDFAEANVERLGEVAKHVTIAKIRSTRGVLCFLETMDIQKMAFELGNSPDTSLRHYLPEALWEYFATRWLRIFQNLQIVEATRNTPYMQQALGFKSAVEMDQFLRNHALRPLRPESAQGPASVPRKSETGRREVLVSASPDVFVTLLSIAEAARRAKIAGHKVSGHGLYWMEFAEKIREHIQSEQYHDVAIKAMLQRAASNILPEKFMEAVRA</sequence>
<organism evidence="1">
    <name type="scientific">Ralstonia solanacearum</name>
    <name type="common">Pseudomonas solanacearum</name>
    <dbReference type="NCBI Taxonomy" id="305"/>
    <lineage>
        <taxon>Bacteria</taxon>
        <taxon>Pseudomonadati</taxon>
        <taxon>Pseudomonadota</taxon>
        <taxon>Betaproteobacteria</taxon>
        <taxon>Burkholderiales</taxon>
        <taxon>Burkholderiaceae</taxon>
        <taxon>Ralstonia</taxon>
        <taxon>Ralstonia solanacearum species complex</taxon>
    </lineage>
</organism>
<evidence type="ECO:0000313" key="1">
    <source>
        <dbReference type="EMBL" id="CUV28172.1"/>
    </source>
</evidence>
<dbReference type="EMBL" id="LN899824">
    <property type="protein sequence ID" value="CUV28172.1"/>
    <property type="molecule type" value="Genomic_DNA"/>
</dbReference>
<protein>
    <submittedName>
        <fullName evidence="1">Uncharacterized protein</fullName>
    </submittedName>
</protein>
<proteinExistence type="predicted"/>
<accession>A0A0S4V1B3</accession>
<dbReference type="AlphaFoldDB" id="A0A0S4V1B3"/>
<gene>
    <name evidence="1" type="ORF">RUN1985_v1_170092</name>
</gene>